<keyword evidence="2 4" id="KW-0853">WD repeat</keyword>
<dbReference type="SUPFAM" id="SSF50978">
    <property type="entry name" value="WD40 repeat-like"/>
    <property type="match status" value="1"/>
</dbReference>
<dbReference type="PANTHER" id="PTHR18763:SF0">
    <property type="entry name" value="WD REPEAT-CONTAINING PROTEIN 18"/>
    <property type="match status" value="1"/>
</dbReference>
<evidence type="ECO:0000313" key="7">
    <source>
        <dbReference type="Proteomes" id="UP001151582"/>
    </source>
</evidence>
<dbReference type="PROSITE" id="PS50294">
    <property type="entry name" value="WD_REPEATS_REGION"/>
    <property type="match status" value="2"/>
</dbReference>
<dbReference type="Gene3D" id="2.130.10.10">
    <property type="entry name" value="YVTN repeat-like/Quinoprotein amine dehydrogenase"/>
    <property type="match status" value="2"/>
</dbReference>
<feature type="repeat" description="WD" evidence="4">
    <location>
        <begin position="122"/>
        <end position="155"/>
    </location>
</feature>
<dbReference type="Pfam" id="PF00400">
    <property type="entry name" value="WD40"/>
    <property type="match status" value="4"/>
</dbReference>
<dbReference type="InterPro" id="IPR036322">
    <property type="entry name" value="WD40_repeat_dom_sf"/>
</dbReference>
<dbReference type="InterPro" id="IPR020472">
    <property type="entry name" value="WD40_PAC1"/>
</dbReference>
<dbReference type="SMART" id="SM00320">
    <property type="entry name" value="WD40"/>
    <property type="match status" value="5"/>
</dbReference>
<feature type="repeat" description="WD" evidence="4">
    <location>
        <begin position="222"/>
        <end position="244"/>
    </location>
</feature>
<comment type="similarity">
    <text evidence="1">Belongs to the WD repeat IPI3/WDR18 family.</text>
</comment>
<dbReference type="InterPro" id="IPR015943">
    <property type="entry name" value="WD40/YVTN_repeat-like_dom_sf"/>
</dbReference>
<dbReference type="PRINTS" id="PR00320">
    <property type="entry name" value="GPROTEINBRPT"/>
</dbReference>
<evidence type="ECO:0000256" key="1">
    <source>
        <dbReference type="ARBA" id="ARBA00010143"/>
    </source>
</evidence>
<dbReference type="PROSITE" id="PS50082">
    <property type="entry name" value="WD_REPEATS_2"/>
    <property type="match status" value="3"/>
</dbReference>
<evidence type="ECO:0000256" key="4">
    <source>
        <dbReference type="PROSITE-ProRule" id="PRU00221"/>
    </source>
</evidence>
<evidence type="ECO:0000313" key="6">
    <source>
        <dbReference type="EMBL" id="KAJ1972175.1"/>
    </source>
</evidence>
<feature type="region of interest" description="Disordered" evidence="5">
    <location>
        <begin position="412"/>
        <end position="431"/>
    </location>
</feature>
<dbReference type="GO" id="GO:0006261">
    <property type="term" value="P:DNA-templated DNA replication"/>
    <property type="evidence" value="ECO:0007669"/>
    <property type="project" value="TreeGrafter"/>
</dbReference>
<keyword evidence="7" id="KW-1185">Reference proteome</keyword>
<dbReference type="OrthoDB" id="756370at2759"/>
<accession>A0A9W8B0H9</accession>
<name>A0A9W8B0H9_9FUNG</name>
<dbReference type="AlphaFoldDB" id="A0A9W8B0H9"/>
<dbReference type="PANTHER" id="PTHR18763">
    <property type="entry name" value="WD-REPEAT PROTEIN 18"/>
    <property type="match status" value="1"/>
</dbReference>
<gene>
    <name evidence="6" type="primary">IPI3</name>
    <name evidence="6" type="ORF">H4R34_005495</name>
</gene>
<evidence type="ECO:0000256" key="5">
    <source>
        <dbReference type="SAM" id="MobiDB-lite"/>
    </source>
</evidence>
<feature type="repeat" description="WD" evidence="4">
    <location>
        <begin position="322"/>
        <end position="363"/>
    </location>
</feature>
<dbReference type="InterPro" id="IPR045227">
    <property type="entry name" value="WDR18/Ipi3/RID3"/>
</dbReference>
<dbReference type="GO" id="GO:0005656">
    <property type="term" value="C:nuclear pre-replicative complex"/>
    <property type="evidence" value="ECO:0007669"/>
    <property type="project" value="TreeGrafter"/>
</dbReference>
<dbReference type="GO" id="GO:0006364">
    <property type="term" value="P:rRNA processing"/>
    <property type="evidence" value="ECO:0007669"/>
    <property type="project" value="TreeGrafter"/>
</dbReference>
<protein>
    <submittedName>
        <fullName evidence="6">Pre-rRNA-processing protein ipi3</fullName>
    </submittedName>
</protein>
<comment type="caution">
    <text evidence="6">The sequence shown here is derived from an EMBL/GenBank/DDBJ whole genome shotgun (WGS) entry which is preliminary data.</text>
</comment>
<dbReference type="Proteomes" id="UP001151582">
    <property type="component" value="Unassembled WGS sequence"/>
</dbReference>
<dbReference type="GO" id="GO:0120330">
    <property type="term" value="C:rixosome complex"/>
    <property type="evidence" value="ECO:0007669"/>
    <property type="project" value="TreeGrafter"/>
</dbReference>
<dbReference type="EMBL" id="JANBQB010001133">
    <property type="protein sequence ID" value="KAJ1972175.1"/>
    <property type="molecule type" value="Genomic_DNA"/>
</dbReference>
<reference evidence="6" key="1">
    <citation type="submission" date="2022-07" db="EMBL/GenBank/DDBJ databases">
        <title>Phylogenomic reconstructions and comparative analyses of Kickxellomycotina fungi.</title>
        <authorList>
            <person name="Reynolds N.K."/>
            <person name="Stajich J.E."/>
            <person name="Barry K."/>
            <person name="Grigoriev I.V."/>
            <person name="Crous P."/>
            <person name="Smith M.E."/>
        </authorList>
    </citation>
    <scope>NUCLEOTIDE SEQUENCE</scope>
    <source>
        <strain evidence="6">RSA 567</strain>
    </source>
</reference>
<proteinExistence type="inferred from homology"/>
<organism evidence="6 7">
    <name type="scientific">Dimargaris verticillata</name>
    <dbReference type="NCBI Taxonomy" id="2761393"/>
    <lineage>
        <taxon>Eukaryota</taxon>
        <taxon>Fungi</taxon>
        <taxon>Fungi incertae sedis</taxon>
        <taxon>Zoopagomycota</taxon>
        <taxon>Kickxellomycotina</taxon>
        <taxon>Dimargaritomycetes</taxon>
        <taxon>Dimargaritales</taxon>
        <taxon>Dimargaritaceae</taxon>
        <taxon>Dimargaris</taxon>
    </lineage>
</organism>
<evidence type="ECO:0000256" key="3">
    <source>
        <dbReference type="ARBA" id="ARBA00022737"/>
    </source>
</evidence>
<keyword evidence="3" id="KW-0677">Repeat</keyword>
<dbReference type="InterPro" id="IPR001680">
    <property type="entry name" value="WD40_rpt"/>
</dbReference>
<evidence type="ECO:0000256" key="2">
    <source>
        <dbReference type="ARBA" id="ARBA00022574"/>
    </source>
</evidence>
<sequence>MFNEIALTTSSDAQDHTTYAWDIRTNTLLATFKQSSLAAGTLAPLRAPGRPLHVAGFLGVQAERPVFHGYAWRKDQAFLKFACPEKITAVASSPCSRWVVAGSVTGKLYLWEASTGRLAQIWDAHYKAVTRIRFSRDAAAIVSGSEDAVVCVWSLADVLEPLGNRDNGPMIPALATSLSSSAGSALGLAAGDAPCATFTWTDHTLPITDIACGLGLDAYARIVTASRDRTCKIWEASTGDLLTTLLFPAAVTCIVLDPTEIMLYAGTETGIIWKVNLYRHNQSNSPEVGNTAPVWEAVGGQRQIIDVGHTVEQADKPQWPVFRGHTQSVTTLDLSLDGTMLVSGSADSRCLVWDCQSLQQLRAFTYHKGCVSNLLVTVCPPELSGSLHSLGPSSSASSLPCLQPFKRIVQDDSSRAADGSVPNHGTRDSTGIMQHIDTTDATLQQALQLLDESHLHSSEPAEVAQAGSVAARLRITGSADQLESQVTHLQTELSRIQEHHAKLRLLNDELYQASVTRFMNSYNQQTPASSDAQSL</sequence>